<feature type="repeat" description="TPR" evidence="1">
    <location>
        <begin position="568"/>
        <end position="601"/>
    </location>
</feature>
<dbReference type="GO" id="GO:0006383">
    <property type="term" value="P:transcription by RNA polymerase III"/>
    <property type="evidence" value="ECO:0007669"/>
    <property type="project" value="InterPro"/>
</dbReference>
<dbReference type="PANTHER" id="PTHR23082:SF0">
    <property type="entry name" value="GENERAL TRANSCRIPTION FACTOR 3C POLYPEPTIDE 3"/>
    <property type="match status" value="1"/>
</dbReference>
<accession>A0A9D3YCL9</accession>
<evidence type="ECO:0000313" key="2">
    <source>
        <dbReference type="EMBL" id="KAH3695957.1"/>
    </source>
</evidence>
<protein>
    <recommendedName>
        <fullName evidence="4">General transcription factor 3C polypeptide 3</fullName>
    </recommendedName>
</protein>
<feature type="non-terminal residue" evidence="2">
    <location>
        <position position="641"/>
    </location>
</feature>
<evidence type="ECO:0000256" key="1">
    <source>
        <dbReference type="PROSITE-ProRule" id="PRU00339"/>
    </source>
</evidence>
<sequence length="641" mass="73768">ARGKGDMKKRCIYQRCQLYERLGDKKKAIEGYLTLLPLLTSEAETEQYFKLAWSIARNFYDSGEKSRSIDIMATAFKEHPNVITSEDVNLFLDMQIPEKMYIESIAVIVKHCGVCVHFAGGSVWDSTHNIDIDTITDRTISSTKIPDILPIDLRVKLSICLIHLKYKEVSKPVIAPLFEEDVETNGDLFLDIAEAYMDNGYFKQALPILKTLVQSKNYNLAAVLLRYAECLKSLKDIHGSVQAYQCVVRLAPSHIGARMSLSALQQQLGKHDEALEALEHEDVEERTLTKEEQQMLRQKCFLLISQGKLDDLVVTLKQLLFQEWKTMEAENMTNLQAIRTYKHRKDTLIAHFNSKLKESGNWYRNVLKMQIAYKHLINFDDLWDLFVKVSDLLIKAGKLVEFDEITFLGMLCPVFHDFERPNPKFEWLILSSSILTRNSTKAYTFAKHIVIENLESTHAWNMFMQAVMVCNDNRHNRFLLRKIINEPNNVPLGLMNGHTSMSSGSYKHSLGEYGNVFKRTPTDPMVSLCLGLDFVHIASQRFSAKRQYLIAQGMAFLHNYMELRGPCQETYYNLGRALQQLNILYAAVHYYRKALEYPPAIGERGGMFDLTQEIAYNLALIYQTSGSVDYARYILWKYCVI</sequence>
<dbReference type="PANTHER" id="PTHR23082">
    <property type="entry name" value="TRANSCRIPTION INITIATION FACTOR IIIC TFIIIC , POLYPEPTIDE 3-RELATED"/>
    <property type="match status" value="1"/>
</dbReference>
<reference evidence="2" key="2">
    <citation type="submission" date="2020-11" db="EMBL/GenBank/DDBJ databases">
        <authorList>
            <person name="McCartney M.A."/>
            <person name="Auch B."/>
            <person name="Kono T."/>
            <person name="Mallez S."/>
            <person name="Becker A."/>
            <person name="Gohl D.M."/>
            <person name="Silverstein K.A.T."/>
            <person name="Koren S."/>
            <person name="Bechman K.B."/>
            <person name="Herman A."/>
            <person name="Abrahante J.E."/>
            <person name="Garbe J."/>
        </authorList>
    </citation>
    <scope>NUCLEOTIDE SEQUENCE</scope>
    <source>
        <strain evidence="2">Duluth1</strain>
        <tissue evidence="2">Whole animal</tissue>
    </source>
</reference>
<name>A0A9D3YCL9_DREPO</name>
<dbReference type="InterPro" id="IPR039340">
    <property type="entry name" value="Tfc4/TFIIIC-102/Sfc4"/>
</dbReference>
<evidence type="ECO:0000313" key="3">
    <source>
        <dbReference type="Proteomes" id="UP000828390"/>
    </source>
</evidence>
<dbReference type="Gene3D" id="1.25.40.10">
    <property type="entry name" value="Tetratricopeptide repeat domain"/>
    <property type="match status" value="2"/>
</dbReference>
<dbReference type="AlphaFoldDB" id="A0A9D3YCL9"/>
<dbReference type="EMBL" id="JAIWYP010000016">
    <property type="protein sequence ID" value="KAH3695957.1"/>
    <property type="molecule type" value="Genomic_DNA"/>
</dbReference>
<organism evidence="2 3">
    <name type="scientific">Dreissena polymorpha</name>
    <name type="common">Zebra mussel</name>
    <name type="synonym">Mytilus polymorpha</name>
    <dbReference type="NCBI Taxonomy" id="45954"/>
    <lineage>
        <taxon>Eukaryota</taxon>
        <taxon>Metazoa</taxon>
        <taxon>Spiralia</taxon>
        <taxon>Lophotrochozoa</taxon>
        <taxon>Mollusca</taxon>
        <taxon>Bivalvia</taxon>
        <taxon>Autobranchia</taxon>
        <taxon>Heteroconchia</taxon>
        <taxon>Euheterodonta</taxon>
        <taxon>Imparidentia</taxon>
        <taxon>Neoheterodontei</taxon>
        <taxon>Myida</taxon>
        <taxon>Dreissenoidea</taxon>
        <taxon>Dreissenidae</taxon>
        <taxon>Dreissena</taxon>
    </lineage>
</organism>
<gene>
    <name evidence="2" type="ORF">DPMN_083416</name>
</gene>
<comment type="caution">
    <text evidence="2">The sequence shown here is derived from an EMBL/GenBank/DDBJ whole genome shotgun (WGS) entry which is preliminary data.</text>
</comment>
<keyword evidence="1" id="KW-0802">TPR repeat</keyword>
<dbReference type="Pfam" id="PF13181">
    <property type="entry name" value="TPR_8"/>
    <property type="match status" value="1"/>
</dbReference>
<dbReference type="InterPro" id="IPR011990">
    <property type="entry name" value="TPR-like_helical_dom_sf"/>
</dbReference>
<evidence type="ECO:0008006" key="4">
    <source>
        <dbReference type="Google" id="ProtNLM"/>
    </source>
</evidence>
<proteinExistence type="predicted"/>
<reference evidence="2" key="1">
    <citation type="journal article" date="2019" name="bioRxiv">
        <title>The Genome of the Zebra Mussel, Dreissena polymorpha: A Resource for Invasive Species Research.</title>
        <authorList>
            <person name="McCartney M.A."/>
            <person name="Auch B."/>
            <person name="Kono T."/>
            <person name="Mallez S."/>
            <person name="Zhang Y."/>
            <person name="Obille A."/>
            <person name="Becker A."/>
            <person name="Abrahante J.E."/>
            <person name="Garbe J."/>
            <person name="Badalamenti J.P."/>
            <person name="Herman A."/>
            <person name="Mangelson H."/>
            <person name="Liachko I."/>
            <person name="Sullivan S."/>
            <person name="Sone E.D."/>
            <person name="Koren S."/>
            <person name="Silverstein K.A.T."/>
            <person name="Beckman K.B."/>
            <person name="Gohl D.M."/>
        </authorList>
    </citation>
    <scope>NUCLEOTIDE SEQUENCE</scope>
    <source>
        <strain evidence="2">Duluth1</strain>
        <tissue evidence="2">Whole animal</tissue>
    </source>
</reference>
<dbReference type="GO" id="GO:0000127">
    <property type="term" value="C:transcription factor TFIIIC complex"/>
    <property type="evidence" value="ECO:0007669"/>
    <property type="project" value="TreeGrafter"/>
</dbReference>
<dbReference type="SUPFAM" id="SSF48452">
    <property type="entry name" value="TPR-like"/>
    <property type="match status" value="1"/>
</dbReference>
<dbReference type="SMART" id="SM00028">
    <property type="entry name" value="TPR"/>
    <property type="match status" value="3"/>
</dbReference>
<keyword evidence="3" id="KW-1185">Reference proteome</keyword>
<dbReference type="InterPro" id="IPR019734">
    <property type="entry name" value="TPR_rpt"/>
</dbReference>
<dbReference type="PROSITE" id="PS50005">
    <property type="entry name" value="TPR"/>
    <property type="match status" value="1"/>
</dbReference>
<dbReference type="Proteomes" id="UP000828390">
    <property type="component" value="Unassembled WGS sequence"/>
</dbReference>